<name>A0A9P5TS29_GYMJU</name>
<evidence type="ECO:0000313" key="4">
    <source>
        <dbReference type="EMBL" id="KAF8906846.1"/>
    </source>
</evidence>
<evidence type="ECO:0000256" key="3">
    <source>
        <dbReference type="ARBA" id="ARBA00023136"/>
    </source>
</evidence>
<comment type="subcellular location">
    <subcellularLocation>
        <location evidence="1">Mitochondrion membrane</location>
    </subcellularLocation>
</comment>
<dbReference type="AlphaFoldDB" id="A0A9P5TS29"/>
<keyword evidence="5" id="KW-1185">Reference proteome</keyword>
<evidence type="ECO:0000256" key="2">
    <source>
        <dbReference type="ARBA" id="ARBA00023128"/>
    </source>
</evidence>
<dbReference type="PANTHER" id="PTHR28074:SF1">
    <property type="entry name" value="ATP SYNTHASE SUBUNIT K, MITOCHONDRIAL"/>
    <property type="match status" value="1"/>
</dbReference>
<keyword evidence="2" id="KW-0496">Mitochondrion</keyword>
<dbReference type="Proteomes" id="UP000724874">
    <property type="component" value="Unassembled WGS sequence"/>
</dbReference>
<comment type="caution">
    <text evidence="4">The sequence shown here is derived from an EMBL/GenBank/DDBJ whole genome shotgun (WGS) entry which is preliminary data.</text>
</comment>
<organism evidence="4 5">
    <name type="scientific">Gymnopilus junonius</name>
    <name type="common">Spectacular rustgill mushroom</name>
    <name type="synonym">Gymnopilus spectabilis subsp. junonius</name>
    <dbReference type="NCBI Taxonomy" id="109634"/>
    <lineage>
        <taxon>Eukaryota</taxon>
        <taxon>Fungi</taxon>
        <taxon>Dikarya</taxon>
        <taxon>Basidiomycota</taxon>
        <taxon>Agaricomycotina</taxon>
        <taxon>Agaricomycetes</taxon>
        <taxon>Agaricomycetidae</taxon>
        <taxon>Agaricales</taxon>
        <taxon>Agaricineae</taxon>
        <taxon>Hymenogastraceae</taxon>
        <taxon>Gymnopilus</taxon>
    </lineage>
</organism>
<proteinExistence type="predicted"/>
<evidence type="ECO:0000313" key="5">
    <source>
        <dbReference type="Proteomes" id="UP000724874"/>
    </source>
</evidence>
<gene>
    <name evidence="4" type="ORF">CPB84DRAFT_1959898</name>
</gene>
<accession>A0A9P5TS29</accession>
<dbReference type="PANTHER" id="PTHR28074">
    <property type="entry name" value="ATP SYNTHASE SUBUNIT K, MITOCHONDRIAL"/>
    <property type="match status" value="1"/>
</dbReference>
<dbReference type="GO" id="GO:0031966">
    <property type="term" value="C:mitochondrial membrane"/>
    <property type="evidence" value="ECO:0007669"/>
    <property type="project" value="UniProtKB-SubCell"/>
</dbReference>
<sequence length="100" mass="10487">MPKTESPGCNNPNVTKIRCQVFGKAIKNEYLALGTFATAFGGAWLATRGGSKTAQAKPQNVEQAKESVPIAASSSEEEQFILNFIKEAEKEGAGASSGGH</sequence>
<dbReference type="GO" id="GO:0015986">
    <property type="term" value="P:proton motive force-driven ATP synthesis"/>
    <property type="evidence" value="ECO:0007669"/>
    <property type="project" value="TreeGrafter"/>
</dbReference>
<dbReference type="EMBL" id="JADNYJ010000017">
    <property type="protein sequence ID" value="KAF8906846.1"/>
    <property type="molecule type" value="Genomic_DNA"/>
</dbReference>
<dbReference type="Pfam" id="PF11022">
    <property type="entry name" value="ATP19"/>
    <property type="match status" value="1"/>
</dbReference>
<dbReference type="OrthoDB" id="2094445at2759"/>
<keyword evidence="3" id="KW-0472">Membrane</keyword>
<evidence type="ECO:0000256" key="1">
    <source>
        <dbReference type="ARBA" id="ARBA00004325"/>
    </source>
</evidence>
<reference evidence="4" key="1">
    <citation type="submission" date="2020-11" db="EMBL/GenBank/DDBJ databases">
        <authorList>
            <consortium name="DOE Joint Genome Institute"/>
            <person name="Ahrendt S."/>
            <person name="Riley R."/>
            <person name="Andreopoulos W."/>
            <person name="LaButti K."/>
            <person name="Pangilinan J."/>
            <person name="Ruiz-duenas F.J."/>
            <person name="Barrasa J.M."/>
            <person name="Sanchez-Garcia M."/>
            <person name="Camarero S."/>
            <person name="Miyauchi S."/>
            <person name="Serrano A."/>
            <person name="Linde D."/>
            <person name="Babiker R."/>
            <person name="Drula E."/>
            <person name="Ayuso-Fernandez I."/>
            <person name="Pacheco R."/>
            <person name="Padilla G."/>
            <person name="Ferreira P."/>
            <person name="Barriuso J."/>
            <person name="Kellner H."/>
            <person name="Castanera R."/>
            <person name="Alfaro M."/>
            <person name="Ramirez L."/>
            <person name="Pisabarro A.G."/>
            <person name="Kuo A."/>
            <person name="Tritt A."/>
            <person name="Lipzen A."/>
            <person name="He G."/>
            <person name="Yan M."/>
            <person name="Ng V."/>
            <person name="Cullen D."/>
            <person name="Martin F."/>
            <person name="Rosso M.-N."/>
            <person name="Henrissat B."/>
            <person name="Hibbett D."/>
            <person name="Martinez A.T."/>
            <person name="Grigoriev I.V."/>
        </authorList>
    </citation>
    <scope>NUCLEOTIDE SEQUENCE</scope>
    <source>
        <strain evidence="4">AH 44721</strain>
    </source>
</reference>
<dbReference type="InterPro" id="IPR021278">
    <property type="entry name" value="ATP19"/>
</dbReference>
<protein>
    <submittedName>
        <fullName evidence="4">Uncharacterized protein</fullName>
    </submittedName>
</protein>